<comment type="similarity">
    <text evidence="2">Belongs to the YkuD family.</text>
</comment>
<dbReference type="Gene3D" id="2.40.440.10">
    <property type="entry name" value="L,D-transpeptidase catalytic domain-like"/>
    <property type="match status" value="1"/>
</dbReference>
<dbReference type="GO" id="GO:0008360">
    <property type="term" value="P:regulation of cell shape"/>
    <property type="evidence" value="ECO:0007669"/>
    <property type="project" value="UniProtKB-UniRule"/>
</dbReference>
<dbReference type="PANTHER" id="PTHR41533">
    <property type="entry name" value="L,D-TRANSPEPTIDASE HI_1667-RELATED"/>
    <property type="match status" value="1"/>
</dbReference>
<dbReference type="InterPro" id="IPR038063">
    <property type="entry name" value="Transpep_catalytic_dom"/>
</dbReference>
<evidence type="ECO:0000256" key="4">
    <source>
        <dbReference type="ARBA" id="ARBA00022960"/>
    </source>
</evidence>
<evidence type="ECO:0000256" key="2">
    <source>
        <dbReference type="ARBA" id="ARBA00005992"/>
    </source>
</evidence>
<dbReference type="Proteomes" id="UP000219331">
    <property type="component" value="Unassembled WGS sequence"/>
</dbReference>
<evidence type="ECO:0000256" key="3">
    <source>
        <dbReference type="ARBA" id="ARBA00022679"/>
    </source>
</evidence>
<dbReference type="PANTHER" id="PTHR41533:SF1">
    <property type="entry name" value="L,D-TRANSPEPTIDASE YCBB-RELATED"/>
    <property type="match status" value="1"/>
</dbReference>
<keyword evidence="3" id="KW-0808">Transferase</keyword>
<evidence type="ECO:0000313" key="10">
    <source>
        <dbReference type="Proteomes" id="UP000219331"/>
    </source>
</evidence>
<keyword evidence="4 7" id="KW-0133">Cell shape</keyword>
<accession>A0A285S9E2</accession>
<feature type="active site" description="Nucleophile" evidence="7">
    <location>
        <position position="353"/>
    </location>
</feature>
<keyword evidence="10" id="KW-1185">Reference proteome</keyword>
<protein>
    <submittedName>
        <fullName evidence="9">Murein L,D-transpeptidase YcbB/YkuD</fullName>
    </submittedName>
</protein>
<dbReference type="CDD" id="cd16913">
    <property type="entry name" value="YkuD_like"/>
    <property type="match status" value="1"/>
</dbReference>
<dbReference type="GO" id="GO:0004180">
    <property type="term" value="F:carboxypeptidase activity"/>
    <property type="evidence" value="ECO:0007669"/>
    <property type="project" value="UniProtKB-ARBA"/>
</dbReference>
<name>A0A285S9E2_9HYPH</name>
<evidence type="ECO:0000256" key="7">
    <source>
        <dbReference type="PROSITE-ProRule" id="PRU01373"/>
    </source>
</evidence>
<dbReference type="PROSITE" id="PS52029">
    <property type="entry name" value="LD_TPASE"/>
    <property type="match status" value="1"/>
</dbReference>
<comment type="pathway">
    <text evidence="1 7">Cell wall biogenesis; peptidoglycan biosynthesis.</text>
</comment>
<evidence type="ECO:0000256" key="6">
    <source>
        <dbReference type="ARBA" id="ARBA00023316"/>
    </source>
</evidence>
<dbReference type="Gene3D" id="1.10.101.10">
    <property type="entry name" value="PGBD-like superfamily/PGBD"/>
    <property type="match status" value="1"/>
</dbReference>
<dbReference type="SUPFAM" id="SSF47090">
    <property type="entry name" value="PGBD-like"/>
    <property type="match status" value="1"/>
</dbReference>
<evidence type="ECO:0000259" key="8">
    <source>
        <dbReference type="PROSITE" id="PS52029"/>
    </source>
</evidence>
<dbReference type="GO" id="GO:0009252">
    <property type="term" value="P:peptidoglycan biosynthetic process"/>
    <property type="evidence" value="ECO:0007669"/>
    <property type="project" value="UniProtKB-UniPathway"/>
</dbReference>
<dbReference type="STRING" id="538381.GCA_001696535_00096"/>
<proteinExistence type="inferred from homology"/>
<evidence type="ECO:0000256" key="1">
    <source>
        <dbReference type="ARBA" id="ARBA00004752"/>
    </source>
</evidence>
<evidence type="ECO:0000313" key="9">
    <source>
        <dbReference type="EMBL" id="SOC03991.1"/>
    </source>
</evidence>
<sequence>MGFAATDLFDGRLLGLRAGARGAALALTGLFASVAIGGDALAQPAPVQMRLEQQRVEWNDQFDTTMRSLQAVESSFPTLSPDTATYVETAIQRYSMIVQQGGWQPVTSGKKAMRLGMRDEHVLSLRRRLMVSGDLEQTAGLSDTFDSYVDAAVRRFQLRHGLTPDGVVGQTTLVAMNVPADVRLGQLETNLVRLRSMSGFLGDRYVMVNIPAAEIEAVENGRVRSRHTAVVGKIDRQTPILNSSIYELNFNPYWTVPVSIIRKDLIPKMNQDPAYLEKNRIRIFDWKGNELAWQQINWNTDEATQYQFRQEPGEINSLGSVRINFHNTHQVYLHDTPSKSLFGSDYRFHSSGCVRVQNVRELITWLLESTTSDWSRARVDETIRSGAREDVKLGTKIPIYMSYVTAWATAEGVIHFREDIYNRDGVLMSEAAVGSASLQ</sequence>
<evidence type="ECO:0000256" key="5">
    <source>
        <dbReference type="ARBA" id="ARBA00022984"/>
    </source>
</evidence>
<feature type="domain" description="L,D-TPase catalytic" evidence="8">
    <location>
        <begin position="204"/>
        <end position="400"/>
    </location>
</feature>
<dbReference type="InterPro" id="IPR036366">
    <property type="entry name" value="PGBDSf"/>
</dbReference>
<dbReference type="UniPathway" id="UPA00219"/>
<dbReference type="SUPFAM" id="SSF141523">
    <property type="entry name" value="L,D-transpeptidase catalytic domain-like"/>
    <property type="match status" value="1"/>
</dbReference>
<dbReference type="Pfam" id="PF01471">
    <property type="entry name" value="PG_binding_1"/>
    <property type="match status" value="1"/>
</dbReference>
<dbReference type="GO" id="GO:0016740">
    <property type="term" value="F:transferase activity"/>
    <property type="evidence" value="ECO:0007669"/>
    <property type="project" value="UniProtKB-KW"/>
</dbReference>
<organism evidence="9 10">
    <name type="scientific">Stappia indica</name>
    <dbReference type="NCBI Taxonomy" id="538381"/>
    <lineage>
        <taxon>Bacteria</taxon>
        <taxon>Pseudomonadati</taxon>
        <taxon>Pseudomonadota</taxon>
        <taxon>Alphaproteobacteria</taxon>
        <taxon>Hyphomicrobiales</taxon>
        <taxon>Stappiaceae</taxon>
        <taxon>Stappia</taxon>
    </lineage>
</organism>
<dbReference type="InterPro" id="IPR036365">
    <property type="entry name" value="PGBD-like_sf"/>
</dbReference>
<gene>
    <name evidence="9" type="ORF">SAMN05421512_104299</name>
</gene>
<dbReference type="AlphaFoldDB" id="A0A285S9E2"/>
<reference evidence="9 10" key="1">
    <citation type="submission" date="2017-08" db="EMBL/GenBank/DDBJ databases">
        <authorList>
            <person name="de Groot N.N."/>
        </authorList>
    </citation>
    <scope>NUCLEOTIDE SEQUENCE [LARGE SCALE GENOMIC DNA]</scope>
    <source>
        <strain evidence="9 10">USBA 352</strain>
    </source>
</reference>
<dbReference type="InterPro" id="IPR052905">
    <property type="entry name" value="LD-transpeptidase_YkuD-like"/>
</dbReference>
<keyword evidence="6 7" id="KW-0961">Cell wall biogenesis/degradation</keyword>
<dbReference type="InterPro" id="IPR005490">
    <property type="entry name" value="LD_TPept_cat_dom"/>
</dbReference>
<keyword evidence="5 7" id="KW-0573">Peptidoglycan synthesis</keyword>
<feature type="active site" description="Proton donor/acceptor" evidence="7">
    <location>
        <position position="334"/>
    </location>
</feature>
<dbReference type="GO" id="GO:0071555">
    <property type="term" value="P:cell wall organization"/>
    <property type="evidence" value="ECO:0007669"/>
    <property type="project" value="UniProtKB-UniRule"/>
</dbReference>
<dbReference type="Pfam" id="PF03734">
    <property type="entry name" value="YkuD"/>
    <property type="match status" value="1"/>
</dbReference>
<dbReference type="InterPro" id="IPR002477">
    <property type="entry name" value="Peptidoglycan-bd-like"/>
</dbReference>
<dbReference type="EMBL" id="OBML01000004">
    <property type="protein sequence ID" value="SOC03991.1"/>
    <property type="molecule type" value="Genomic_DNA"/>
</dbReference>